<reference evidence="2 3" key="1">
    <citation type="submission" date="2023-10" db="EMBL/GenBank/DDBJ databases">
        <title>Nicoliella lavandulae sp. nov. isolated from Lavandula angustifolia flowers.</title>
        <authorList>
            <person name="Alcantara C."/>
            <person name="Zuniga M."/>
            <person name="Landete J.M."/>
            <person name="Monedero V."/>
        </authorList>
    </citation>
    <scope>NUCLEOTIDE SEQUENCE [LARGE SCALE GENOMIC DNA]</scope>
    <source>
        <strain evidence="2 3">Es01</strain>
    </source>
</reference>
<sequence length="133" mass="15112">MQNKNLNIGASCSLLVFVLINVMMWLGSSLITGAGLLRAIIIAAVLYFIPMLLAYWRVQVAYHILGLIMIFYTLSFITSVTLITDGSISLWLRIVNLCLGIFGIFINVVWFRLVFNNSKRRVAEKLKQQQKDK</sequence>
<gene>
    <name evidence="2" type="ORF">R4146_02615</name>
</gene>
<keyword evidence="3" id="KW-1185">Reference proteome</keyword>
<organism evidence="2 3">
    <name type="scientific">Nicoliella lavandulae</name>
    <dbReference type="NCBI Taxonomy" id="3082954"/>
    <lineage>
        <taxon>Bacteria</taxon>
        <taxon>Bacillati</taxon>
        <taxon>Bacillota</taxon>
        <taxon>Bacilli</taxon>
        <taxon>Lactobacillales</taxon>
        <taxon>Lactobacillaceae</taxon>
        <taxon>Nicoliella</taxon>
    </lineage>
</organism>
<keyword evidence="1" id="KW-0472">Membrane</keyword>
<keyword evidence="1" id="KW-1133">Transmembrane helix</keyword>
<feature type="transmembrane region" description="Helical" evidence="1">
    <location>
        <begin position="63"/>
        <end position="84"/>
    </location>
</feature>
<evidence type="ECO:0000313" key="2">
    <source>
        <dbReference type="EMBL" id="MEJ6400072.1"/>
    </source>
</evidence>
<dbReference type="Proteomes" id="UP001370590">
    <property type="component" value="Unassembled WGS sequence"/>
</dbReference>
<name>A0ABU8SJI1_9LACO</name>
<proteinExistence type="predicted"/>
<feature type="transmembrane region" description="Helical" evidence="1">
    <location>
        <begin position="12"/>
        <end position="31"/>
    </location>
</feature>
<feature type="transmembrane region" description="Helical" evidence="1">
    <location>
        <begin position="37"/>
        <end position="56"/>
    </location>
</feature>
<feature type="transmembrane region" description="Helical" evidence="1">
    <location>
        <begin position="90"/>
        <end position="115"/>
    </location>
</feature>
<comment type="caution">
    <text evidence="2">The sequence shown here is derived from an EMBL/GenBank/DDBJ whole genome shotgun (WGS) entry which is preliminary data.</text>
</comment>
<evidence type="ECO:0000313" key="3">
    <source>
        <dbReference type="Proteomes" id="UP001370590"/>
    </source>
</evidence>
<dbReference type="RefSeq" id="WP_339959894.1">
    <property type="nucleotide sequence ID" value="NZ_JAWMWH010000001.1"/>
</dbReference>
<keyword evidence="1" id="KW-0812">Transmembrane</keyword>
<protein>
    <submittedName>
        <fullName evidence="2">Uncharacterized protein</fullName>
    </submittedName>
</protein>
<accession>A0ABU8SJI1</accession>
<evidence type="ECO:0000256" key="1">
    <source>
        <dbReference type="SAM" id="Phobius"/>
    </source>
</evidence>
<dbReference type="EMBL" id="JAWMWH010000001">
    <property type="protein sequence ID" value="MEJ6400072.1"/>
    <property type="molecule type" value="Genomic_DNA"/>
</dbReference>